<protein>
    <recommendedName>
        <fullName evidence="4">Arginase</fullName>
        <ecNumber evidence="3">3.5.3.1</ecNumber>
    </recommendedName>
</protein>
<dbReference type="EMBL" id="BMHY01000021">
    <property type="protein sequence ID" value="GGG88963.1"/>
    <property type="molecule type" value="Genomic_DNA"/>
</dbReference>
<evidence type="ECO:0000256" key="7">
    <source>
        <dbReference type="ARBA" id="ARBA00022801"/>
    </source>
</evidence>
<dbReference type="PANTHER" id="PTHR43782:SF3">
    <property type="entry name" value="ARGINASE"/>
    <property type="match status" value="1"/>
</dbReference>
<dbReference type="PANTHER" id="PTHR43782">
    <property type="entry name" value="ARGINASE"/>
    <property type="match status" value="1"/>
</dbReference>
<reference evidence="12 13" key="1">
    <citation type="journal article" date="2014" name="Int. J. Syst. Evol. Microbiol.">
        <title>Complete genome sequence of Corynebacterium casei LMG S-19264T (=DSM 44701T), isolated from a smear-ripened cheese.</title>
        <authorList>
            <consortium name="US DOE Joint Genome Institute (JGI-PGF)"/>
            <person name="Walter F."/>
            <person name="Albersmeier A."/>
            <person name="Kalinowski J."/>
            <person name="Ruckert C."/>
        </authorList>
    </citation>
    <scope>NUCLEOTIDE SEQUENCE [LARGE SCALE GENOMIC DNA]</scope>
    <source>
        <strain evidence="12 13">CGMCC 1.15286</strain>
    </source>
</reference>
<dbReference type="AlphaFoldDB" id="A0A917HTW8"/>
<evidence type="ECO:0000256" key="4">
    <source>
        <dbReference type="ARBA" id="ARBA00018123"/>
    </source>
</evidence>
<dbReference type="SUPFAM" id="SSF52768">
    <property type="entry name" value="Arginase/deacetylase"/>
    <property type="match status" value="1"/>
</dbReference>
<keyword evidence="8" id="KW-0464">Manganese</keyword>
<evidence type="ECO:0000256" key="10">
    <source>
        <dbReference type="PROSITE-ProRule" id="PRU00742"/>
    </source>
</evidence>
<name>A0A917HTW8_9BACL</name>
<dbReference type="RefSeq" id="WP_188892849.1">
    <property type="nucleotide sequence ID" value="NZ_BMHY01000021.1"/>
</dbReference>
<evidence type="ECO:0000256" key="11">
    <source>
        <dbReference type="RuleBase" id="RU003684"/>
    </source>
</evidence>
<comment type="caution">
    <text evidence="12">The sequence shown here is derived from an EMBL/GenBank/DDBJ whole genome shotgun (WGS) entry which is preliminary data.</text>
</comment>
<keyword evidence="7 11" id="KW-0378">Hydrolase</keyword>
<evidence type="ECO:0000313" key="13">
    <source>
        <dbReference type="Proteomes" id="UP000600247"/>
    </source>
</evidence>
<evidence type="ECO:0000256" key="5">
    <source>
        <dbReference type="ARBA" id="ARBA00022503"/>
    </source>
</evidence>
<dbReference type="GO" id="GO:0006525">
    <property type="term" value="P:arginine metabolic process"/>
    <property type="evidence" value="ECO:0007669"/>
    <property type="project" value="UniProtKB-KW"/>
</dbReference>
<dbReference type="CDD" id="cd09989">
    <property type="entry name" value="Arginase"/>
    <property type="match status" value="1"/>
</dbReference>
<accession>A0A917HTW8</accession>
<dbReference type="Pfam" id="PF00491">
    <property type="entry name" value="Arginase"/>
    <property type="match status" value="1"/>
</dbReference>
<keyword evidence="13" id="KW-1185">Reference proteome</keyword>
<dbReference type="InterPro" id="IPR023696">
    <property type="entry name" value="Ureohydrolase_dom_sf"/>
</dbReference>
<dbReference type="InterPro" id="IPR014033">
    <property type="entry name" value="Arginase"/>
</dbReference>
<sequence length="307" mass="31956">MRDITLLSVPFGLGAGRAGSELGPAKLVGELDLAGSLRRHGLRIGDEKEIAVASLLKAMPPDAAGYAGKASGMKHAAEVLSVSRALAAEGAAAAAAGHFPLFIGGDHSMAIGSVAGLTARYEQMGIIWFDAHADLNTETTSFTGNMHGISLAAAIGLTTLSLKDVYRAAKPIALERAVLLGARDLDPAEERFIQQSGLTYFSKTDIGRLGIEETTRRALQIACKDADGLHLSFDIDSVDPGEAPGTGTPVPGGISILEVRLALRIIGSSALLSSADFVELNPLLDQGERTSKLMHSLIAELLLAHSS</sequence>
<dbReference type="PRINTS" id="PR00116">
    <property type="entry name" value="ARGINASE"/>
</dbReference>
<comment type="pathway">
    <text evidence="2">Nitrogen metabolism; urea cycle; L-ornithine and urea from L-arginine: step 1/1.</text>
</comment>
<dbReference type="EC" id="3.5.3.1" evidence="3"/>
<evidence type="ECO:0000313" key="12">
    <source>
        <dbReference type="EMBL" id="GGG88963.1"/>
    </source>
</evidence>
<dbReference type="InterPro" id="IPR020855">
    <property type="entry name" value="Ureohydrolase_Mn_BS"/>
</dbReference>
<dbReference type="PROSITE" id="PS01053">
    <property type="entry name" value="ARGINASE_1"/>
    <property type="match status" value="1"/>
</dbReference>
<comment type="cofactor">
    <cofactor evidence="1">
        <name>Mn(2+)</name>
        <dbReference type="ChEBI" id="CHEBI:29035"/>
    </cofactor>
</comment>
<evidence type="ECO:0000256" key="6">
    <source>
        <dbReference type="ARBA" id="ARBA00022723"/>
    </source>
</evidence>
<evidence type="ECO:0000256" key="1">
    <source>
        <dbReference type="ARBA" id="ARBA00001936"/>
    </source>
</evidence>
<evidence type="ECO:0000256" key="9">
    <source>
        <dbReference type="ARBA" id="ARBA00047391"/>
    </source>
</evidence>
<evidence type="ECO:0000256" key="3">
    <source>
        <dbReference type="ARBA" id="ARBA00012168"/>
    </source>
</evidence>
<keyword evidence="6" id="KW-0479">Metal-binding</keyword>
<dbReference type="GO" id="GO:0030145">
    <property type="term" value="F:manganese ion binding"/>
    <property type="evidence" value="ECO:0007669"/>
    <property type="project" value="TreeGrafter"/>
</dbReference>
<comment type="similarity">
    <text evidence="10 11">Belongs to the arginase family.</text>
</comment>
<organism evidence="12 13">
    <name type="scientific">Paenibacillus radicis</name>
    <name type="common">ex Gao et al. 2016</name>
    <dbReference type="NCBI Taxonomy" id="1737354"/>
    <lineage>
        <taxon>Bacteria</taxon>
        <taxon>Bacillati</taxon>
        <taxon>Bacillota</taxon>
        <taxon>Bacilli</taxon>
        <taxon>Bacillales</taxon>
        <taxon>Paenibacillaceae</taxon>
        <taxon>Paenibacillus</taxon>
    </lineage>
</organism>
<dbReference type="PROSITE" id="PS51409">
    <property type="entry name" value="ARGINASE_2"/>
    <property type="match status" value="1"/>
</dbReference>
<dbReference type="Gene3D" id="3.40.800.10">
    <property type="entry name" value="Ureohydrolase domain"/>
    <property type="match status" value="1"/>
</dbReference>
<gene>
    <name evidence="12" type="ORF">GCM10010918_54560</name>
</gene>
<keyword evidence="5" id="KW-0056">Arginine metabolism</keyword>
<evidence type="ECO:0000256" key="8">
    <source>
        <dbReference type="ARBA" id="ARBA00023211"/>
    </source>
</evidence>
<dbReference type="GO" id="GO:0004053">
    <property type="term" value="F:arginase activity"/>
    <property type="evidence" value="ECO:0007669"/>
    <property type="project" value="UniProtKB-EC"/>
</dbReference>
<dbReference type="InterPro" id="IPR006035">
    <property type="entry name" value="Ureohydrolase"/>
</dbReference>
<evidence type="ECO:0000256" key="2">
    <source>
        <dbReference type="ARBA" id="ARBA00005098"/>
    </source>
</evidence>
<dbReference type="Proteomes" id="UP000600247">
    <property type="component" value="Unassembled WGS sequence"/>
</dbReference>
<dbReference type="GO" id="GO:0005737">
    <property type="term" value="C:cytoplasm"/>
    <property type="evidence" value="ECO:0007669"/>
    <property type="project" value="TreeGrafter"/>
</dbReference>
<proteinExistence type="inferred from homology"/>
<comment type="catalytic activity">
    <reaction evidence="9">
        <text>L-arginine + H2O = urea + L-ornithine</text>
        <dbReference type="Rhea" id="RHEA:20569"/>
        <dbReference type="ChEBI" id="CHEBI:15377"/>
        <dbReference type="ChEBI" id="CHEBI:16199"/>
        <dbReference type="ChEBI" id="CHEBI:32682"/>
        <dbReference type="ChEBI" id="CHEBI:46911"/>
        <dbReference type="EC" id="3.5.3.1"/>
    </reaction>
</comment>